<gene>
    <name evidence="2" type="ORF">BDZ90DRAFT_2579</name>
</gene>
<feature type="region of interest" description="Disordered" evidence="1">
    <location>
        <begin position="45"/>
        <end position="78"/>
    </location>
</feature>
<evidence type="ECO:0000313" key="3">
    <source>
        <dbReference type="Proteomes" id="UP000245884"/>
    </source>
</evidence>
<reference evidence="2 3" key="1">
    <citation type="journal article" date="2018" name="Mol. Biol. Evol.">
        <title>Broad Genomic Sampling Reveals a Smut Pathogenic Ancestry of the Fungal Clade Ustilaginomycotina.</title>
        <authorList>
            <person name="Kijpornyongpan T."/>
            <person name="Mondo S.J."/>
            <person name="Barry K."/>
            <person name="Sandor L."/>
            <person name="Lee J."/>
            <person name="Lipzen A."/>
            <person name="Pangilinan J."/>
            <person name="LaButti K."/>
            <person name="Hainaut M."/>
            <person name="Henrissat B."/>
            <person name="Grigoriev I.V."/>
            <person name="Spatafora J.W."/>
            <person name="Aime M.C."/>
        </authorList>
    </citation>
    <scope>NUCLEOTIDE SEQUENCE [LARGE SCALE GENOMIC DNA]</scope>
    <source>
        <strain evidence="2 3">MCA 5214</strain>
    </source>
</reference>
<feature type="compositionally biased region" description="Basic and acidic residues" evidence="1">
    <location>
        <begin position="49"/>
        <end position="64"/>
    </location>
</feature>
<keyword evidence="3" id="KW-1185">Reference proteome</keyword>
<accession>A0A316UYX7</accession>
<dbReference type="Proteomes" id="UP000245884">
    <property type="component" value="Unassembled WGS sequence"/>
</dbReference>
<dbReference type="EMBL" id="KZ819662">
    <property type="protein sequence ID" value="PWN29998.1"/>
    <property type="molecule type" value="Genomic_DNA"/>
</dbReference>
<organism evidence="2 3">
    <name type="scientific">Jaminaea rosea</name>
    <dbReference type="NCBI Taxonomy" id="1569628"/>
    <lineage>
        <taxon>Eukaryota</taxon>
        <taxon>Fungi</taxon>
        <taxon>Dikarya</taxon>
        <taxon>Basidiomycota</taxon>
        <taxon>Ustilaginomycotina</taxon>
        <taxon>Exobasidiomycetes</taxon>
        <taxon>Microstromatales</taxon>
        <taxon>Microstromatales incertae sedis</taxon>
        <taxon>Jaminaea</taxon>
    </lineage>
</organism>
<dbReference type="GeneID" id="37029834"/>
<protein>
    <submittedName>
        <fullName evidence="2">Uncharacterized protein</fullName>
    </submittedName>
</protein>
<dbReference type="AlphaFoldDB" id="A0A316UYX7"/>
<evidence type="ECO:0000256" key="1">
    <source>
        <dbReference type="SAM" id="MobiDB-lite"/>
    </source>
</evidence>
<evidence type="ECO:0000313" key="2">
    <source>
        <dbReference type="EMBL" id="PWN29998.1"/>
    </source>
</evidence>
<sequence length="138" mass="15792">MPQCSTRVQRRRSQSCRCPCPCRGPAGRLGSYQILCLCLVRRGARRRERHEPTGRREGTHERVGRFRPQRTRPDAEPFTAVATDDFSLAGWRIPEPADDGAVDPTKGEYLSDRCQRHATGRAHLTRERGTRRGTEFLF</sequence>
<dbReference type="RefSeq" id="XP_025364610.1">
    <property type="nucleotide sequence ID" value="XM_025508011.1"/>
</dbReference>
<proteinExistence type="predicted"/>
<name>A0A316UYX7_9BASI</name>